<dbReference type="GO" id="GO:0000160">
    <property type="term" value="P:phosphorelay signal transduction system"/>
    <property type="evidence" value="ECO:0007669"/>
    <property type="project" value="InterPro"/>
</dbReference>
<proteinExistence type="predicted"/>
<comment type="caution">
    <text evidence="4">The sequence shown here is derived from an EMBL/GenBank/DDBJ whole genome shotgun (WGS) entry which is preliminary data.</text>
</comment>
<protein>
    <submittedName>
        <fullName evidence="4">Response regulator receiver domain-containing protein</fullName>
    </submittedName>
</protein>
<dbReference type="EMBL" id="PTIX01000016">
    <property type="protein sequence ID" value="PPK65068.1"/>
    <property type="molecule type" value="Genomic_DNA"/>
</dbReference>
<dbReference type="SUPFAM" id="SSF52172">
    <property type="entry name" value="CheY-like"/>
    <property type="match status" value="1"/>
</dbReference>
<dbReference type="PROSITE" id="PS50110">
    <property type="entry name" value="RESPONSE_REGULATORY"/>
    <property type="match status" value="1"/>
</dbReference>
<dbReference type="Pfam" id="PF00072">
    <property type="entry name" value="Response_reg"/>
    <property type="match status" value="1"/>
</dbReference>
<dbReference type="Proteomes" id="UP000239203">
    <property type="component" value="Unassembled WGS sequence"/>
</dbReference>
<dbReference type="Gene3D" id="3.40.50.2300">
    <property type="match status" value="1"/>
</dbReference>
<feature type="modified residue" description="4-aspartylphosphate" evidence="2">
    <location>
        <position position="52"/>
    </location>
</feature>
<gene>
    <name evidence="4" type="ORF">CLV40_116111</name>
</gene>
<reference evidence="4 5" key="1">
    <citation type="submission" date="2018-02" db="EMBL/GenBank/DDBJ databases">
        <title>Genomic Encyclopedia of Archaeal and Bacterial Type Strains, Phase II (KMG-II): from individual species to whole genera.</title>
        <authorList>
            <person name="Goeker M."/>
        </authorList>
    </citation>
    <scope>NUCLEOTIDE SEQUENCE [LARGE SCALE GENOMIC DNA]</scope>
    <source>
        <strain evidence="4 5">YU 961-1</strain>
    </source>
</reference>
<feature type="domain" description="Response regulatory" evidence="3">
    <location>
        <begin position="3"/>
        <end position="116"/>
    </location>
</feature>
<dbReference type="PANTHER" id="PTHR44591:SF3">
    <property type="entry name" value="RESPONSE REGULATORY DOMAIN-CONTAINING PROTEIN"/>
    <property type="match status" value="1"/>
</dbReference>
<accession>A0A2S6GIK6</accession>
<name>A0A2S6GIK6_9PSEU</name>
<evidence type="ECO:0000256" key="2">
    <source>
        <dbReference type="PROSITE-ProRule" id="PRU00169"/>
    </source>
</evidence>
<dbReference type="AlphaFoldDB" id="A0A2S6GIK6"/>
<keyword evidence="1 2" id="KW-0597">Phosphoprotein</keyword>
<keyword evidence="5" id="KW-1185">Reference proteome</keyword>
<dbReference type="SMART" id="SM00448">
    <property type="entry name" value="REC"/>
    <property type="match status" value="1"/>
</dbReference>
<dbReference type="InterPro" id="IPR050595">
    <property type="entry name" value="Bact_response_regulator"/>
</dbReference>
<dbReference type="InterPro" id="IPR001789">
    <property type="entry name" value="Sig_transdc_resp-reg_receiver"/>
</dbReference>
<organism evidence="4 5">
    <name type="scientific">Actinokineospora auranticolor</name>
    <dbReference type="NCBI Taxonomy" id="155976"/>
    <lineage>
        <taxon>Bacteria</taxon>
        <taxon>Bacillati</taxon>
        <taxon>Actinomycetota</taxon>
        <taxon>Actinomycetes</taxon>
        <taxon>Pseudonocardiales</taxon>
        <taxon>Pseudonocardiaceae</taxon>
        <taxon>Actinokineospora</taxon>
    </lineage>
</organism>
<sequence>MVRVLLVDDDTDLRELVAGWLRVDGHHVVDTGSGALALDSVAPGWPQVAVVDVLMPDMDGLELLTRLRERDRELPAVAFTVLWSAPDVARIRAASAVYVPKPSSSTELCAAVRRLVAGVGSAEPGVP</sequence>
<dbReference type="PANTHER" id="PTHR44591">
    <property type="entry name" value="STRESS RESPONSE REGULATOR PROTEIN 1"/>
    <property type="match status" value="1"/>
</dbReference>
<evidence type="ECO:0000313" key="5">
    <source>
        <dbReference type="Proteomes" id="UP000239203"/>
    </source>
</evidence>
<evidence type="ECO:0000259" key="3">
    <source>
        <dbReference type="PROSITE" id="PS50110"/>
    </source>
</evidence>
<dbReference type="InterPro" id="IPR011006">
    <property type="entry name" value="CheY-like_superfamily"/>
</dbReference>
<evidence type="ECO:0000256" key="1">
    <source>
        <dbReference type="ARBA" id="ARBA00022553"/>
    </source>
</evidence>
<evidence type="ECO:0000313" key="4">
    <source>
        <dbReference type="EMBL" id="PPK65068.1"/>
    </source>
</evidence>